<dbReference type="AlphaFoldDB" id="A0A4Z2H9I5"/>
<name>A0A4Z2H9I5_9TELE</name>
<dbReference type="Proteomes" id="UP000314294">
    <property type="component" value="Unassembled WGS sequence"/>
</dbReference>
<reference evidence="1 2" key="1">
    <citation type="submission" date="2019-03" db="EMBL/GenBank/DDBJ databases">
        <title>First draft genome of Liparis tanakae, snailfish: a comprehensive survey of snailfish specific genes.</title>
        <authorList>
            <person name="Kim W."/>
            <person name="Song I."/>
            <person name="Jeong J.-H."/>
            <person name="Kim D."/>
            <person name="Kim S."/>
            <person name="Ryu S."/>
            <person name="Song J.Y."/>
            <person name="Lee S.K."/>
        </authorList>
    </citation>
    <scope>NUCLEOTIDE SEQUENCE [LARGE SCALE GENOMIC DNA]</scope>
    <source>
        <tissue evidence="1">Muscle</tissue>
    </source>
</reference>
<proteinExistence type="predicted"/>
<sequence length="62" mass="7099">MPSGAVRIPFALTLSCKRTVRTEGEERRNGLILQLYGNKLMRIPEERECKKEKRSGPVINDL</sequence>
<evidence type="ECO:0000313" key="1">
    <source>
        <dbReference type="EMBL" id="TNN62538.1"/>
    </source>
</evidence>
<protein>
    <submittedName>
        <fullName evidence="1">Uncharacterized protein</fullName>
    </submittedName>
</protein>
<organism evidence="1 2">
    <name type="scientific">Liparis tanakae</name>
    <name type="common">Tanaka's snailfish</name>
    <dbReference type="NCBI Taxonomy" id="230148"/>
    <lineage>
        <taxon>Eukaryota</taxon>
        <taxon>Metazoa</taxon>
        <taxon>Chordata</taxon>
        <taxon>Craniata</taxon>
        <taxon>Vertebrata</taxon>
        <taxon>Euteleostomi</taxon>
        <taxon>Actinopterygii</taxon>
        <taxon>Neopterygii</taxon>
        <taxon>Teleostei</taxon>
        <taxon>Neoteleostei</taxon>
        <taxon>Acanthomorphata</taxon>
        <taxon>Eupercaria</taxon>
        <taxon>Perciformes</taxon>
        <taxon>Cottioidei</taxon>
        <taxon>Cottales</taxon>
        <taxon>Liparidae</taxon>
        <taxon>Liparis</taxon>
    </lineage>
</organism>
<comment type="caution">
    <text evidence="1">The sequence shown here is derived from an EMBL/GenBank/DDBJ whole genome shotgun (WGS) entry which is preliminary data.</text>
</comment>
<dbReference type="EMBL" id="SRLO01000291">
    <property type="protein sequence ID" value="TNN62538.1"/>
    <property type="molecule type" value="Genomic_DNA"/>
</dbReference>
<accession>A0A4Z2H9I5</accession>
<gene>
    <name evidence="1" type="ORF">EYF80_027241</name>
</gene>
<evidence type="ECO:0000313" key="2">
    <source>
        <dbReference type="Proteomes" id="UP000314294"/>
    </source>
</evidence>
<keyword evidence="2" id="KW-1185">Reference proteome</keyword>